<evidence type="ECO:0000259" key="1">
    <source>
        <dbReference type="Pfam" id="PF09860"/>
    </source>
</evidence>
<dbReference type="InterPro" id="IPR018656">
    <property type="entry name" value="DUF2087"/>
</dbReference>
<dbReference type="RefSeq" id="WP_162362477.1">
    <property type="nucleotide sequence ID" value="NZ_CP047591.1"/>
</dbReference>
<sequence length="93" mass="11140">MEEKINIKRFLDGSGKITQLPQKHKLRYAVLAYLAEKFEPECNYSEGEVNEICSKWHDFGDYFVLRRELIDNDLLRREPDGSRYWKPIKEVCE</sequence>
<reference evidence="2 3" key="1">
    <citation type="submission" date="2020-01" db="EMBL/GenBank/DDBJ databases">
        <title>Genomic analysis of Aminipila sp. CBA3637.</title>
        <authorList>
            <person name="Kim Y.B."/>
            <person name="Roh S.W."/>
        </authorList>
    </citation>
    <scope>NUCLEOTIDE SEQUENCE [LARGE SCALE GENOMIC DNA]</scope>
    <source>
        <strain evidence="2 3">CBA3637</strain>
    </source>
</reference>
<accession>A0A6P1MDJ2</accession>
<dbReference type="AlphaFoldDB" id="A0A6P1MDJ2"/>
<feature type="domain" description="DUF2087" evidence="1">
    <location>
        <begin position="16"/>
        <end position="85"/>
    </location>
</feature>
<dbReference type="Pfam" id="PF09860">
    <property type="entry name" value="DUF2087"/>
    <property type="match status" value="1"/>
</dbReference>
<dbReference type="Proteomes" id="UP000463883">
    <property type="component" value="Chromosome"/>
</dbReference>
<proteinExistence type="predicted"/>
<gene>
    <name evidence="2" type="ORF">Ami3637_10145</name>
</gene>
<protein>
    <submittedName>
        <fullName evidence="2">DUF2087 domain-containing protein</fullName>
    </submittedName>
</protein>
<keyword evidence="3" id="KW-1185">Reference proteome</keyword>
<dbReference type="KEGG" id="amic:Ami3637_10145"/>
<organism evidence="2 3">
    <name type="scientific">Aminipila terrae</name>
    <dbReference type="NCBI Taxonomy" id="2697030"/>
    <lineage>
        <taxon>Bacteria</taxon>
        <taxon>Bacillati</taxon>
        <taxon>Bacillota</taxon>
        <taxon>Clostridia</taxon>
        <taxon>Peptostreptococcales</taxon>
        <taxon>Anaerovoracaceae</taxon>
        <taxon>Aminipila</taxon>
    </lineage>
</organism>
<dbReference type="EMBL" id="CP047591">
    <property type="protein sequence ID" value="QHI72710.1"/>
    <property type="molecule type" value="Genomic_DNA"/>
</dbReference>
<evidence type="ECO:0000313" key="3">
    <source>
        <dbReference type="Proteomes" id="UP000463883"/>
    </source>
</evidence>
<name>A0A6P1MDJ2_9FIRM</name>
<evidence type="ECO:0000313" key="2">
    <source>
        <dbReference type="EMBL" id="QHI72710.1"/>
    </source>
</evidence>